<dbReference type="EC" id="2.3.1.178" evidence="4 9"/>
<evidence type="ECO:0000256" key="4">
    <source>
        <dbReference type="ARBA" id="ARBA00012355"/>
    </source>
</evidence>
<comment type="similarity">
    <text evidence="3 9">Belongs to the acetyltransferase family. EctA subfamily.</text>
</comment>
<evidence type="ECO:0000256" key="9">
    <source>
        <dbReference type="RuleBase" id="RU365045"/>
    </source>
</evidence>
<accession>A0A1H2V9Q4</accession>
<keyword evidence="7 9" id="KW-0012">Acyltransferase</keyword>
<evidence type="ECO:0000256" key="2">
    <source>
        <dbReference type="ARBA" id="ARBA00004978"/>
    </source>
</evidence>
<evidence type="ECO:0000256" key="7">
    <source>
        <dbReference type="ARBA" id="ARBA00023315"/>
    </source>
</evidence>
<evidence type="ECO:0000256" key="1">
    <source>
        <dbReference type="ARBA" id="ARBA00003741"/>
    </source>
</evidence>
<dbReference type="SUPFAM" id="SSF55729">
    <property type="entry name" value="Acyl-CoA N-acyltransferases (Nat)"/>
    <property type="match status" value="1"/>
</dbReference>
<dbReference type="CDD" id="cd04301">
    <property type="entry name" value="NAT_SF"/>
    <property type="match status" value="1"/>
</dbReference>
<keyword evidence="12" id="KW-1185">Reference proteome</keyword>
<evidence type="ECO:0000313" key="11">
    <source>
        <dbReference type="EMBL" id="SDW65010.1"/>
    </source>
</evidence>
<name>A0A1H2V9Q4_9BACL</name>
<comment type="catalytic activity">
    <reaction evidence="8 9">
        <text>L-2,4-diaminobutanoate + acetyl-CoA = (2S)-4-acetamido-2-aminobutanoate + CoA + H(+)</text>
        <dbReference type="Rhea" id="RHEA:16901"/>
        <dbReference type="ChEBI" id="CHEBI:15378"/>
        <dbReference type="ChEBI" id="CHEBI:57287"/>
        <dbReference type="ChEBI" id="CHEBI:57288"/>
        <dbReference type="ChEBI" id="CHEBI:58761"/>
        <dbReference type="ChEBI" id="CHEBI:58929"/>
        <dbReference type="EC" id="2.3.1.178"/>
    </reaction>
</comment>
<dbReference type="UniPathway" id="UPA00067">
    <property type="reaction ID" value="UER00122"/>
</dbReference>
<dbReference type="AlphaFoldDB" id="A0A1H2V9Q4"/>
<dbReference type="InterPro" id="IPR012772">
    <property type="entry name" value="Ectoine_EctA"/>
</dbReference>
<dbReference type="EMBL" id="FNNQ01000005">
    <property type="protein sequence ID" value="SDW65010.1"/>
    <property type="molecule type" value="Genomic_DNA"/>
</dbReference>
<protein>
    <recommendedName>
        <fullName evidence="5 9">L-2,4-diaminobutyric acid acetyltransferase</fullName>
        <shortName evidence="9">DABA acetyltransferase</shortName>
        <ecNumber evidence="4 9">2.3.1.178</ecNumber>
    </recommendedName>
</protein>
<gene>
    <name evidence="9" type="primary">ectA</name>
    <name evidence="11" type="ORF">SAMN05444487_10534</name>
</gene>
<evidence type="ECO:0000259" key="10">
    <source>
        <dbReference type="PROSITE" id="PS51186"/>
    </source>
</evidence>
<evidence type="ECO:0000256" key="8">
    <source>
        <dbReference type="ARBA" id="ARBA00048924"/>
    </source>
</evidence>
<dbReference type="PROSITE" id="PS51186">
    <property type="entry name" value="GNAT"/>
    <property type="match status" value="1"/>
</dbReference>
<evidence type="ECO:0000313" key="12">
    <source>
        <dbReference type="Proteomes" id="UP000198534"/>
    </source>
</evidence>
<organism evidence="11 12">
    <name type="scientific">Marininema mesophilum</name>
    <dbReference type="NCBI Taxonomy" id="1048340"/>
    <lineage>
        <taxon>Bacteria</taxon>
        <taxon>Bacillati</taxon>
        <taxon>Bacillota</taxon>
        <taxon>Bacilli</taxon>
        <taxon>Bacillales</taxon>
        <taxon>Thermoactinomycetaceae</taxon>
        <taxon>Marininema</taxon>
    </lineage>
</organism>
<proteinExistence type="inferred from homology"/>
<dbReference type="Gene3D" id="3.40.630.30">
    <property type="match status" value="1"/>
</dbReference>
<dbReference type="STRING" id="1048340.SAMN05444487_10534"/>
<dbReference type="GO" id="GO:0019491">
    <property type="term" value="P:ectoine biosynthetic process"/>
    <property type="evidence" value="ECO:0007669"/>
    <property type="project" value="UniProtKB-UniPathway"/>
</dbReference>
<comment type="pathway">
    <text evidence="2 9">Amine and polyamine biosynthesis; ectoine biosynthesis; L-ectoine from L-aspartate 4-semialdehyde: step 2/3.</text>
</comment>
<reference evidence="11 12" key="1">
    <citation type="submission" date="2016-10" db="EMBL/GenBank/DDBJ databases">
        <authorList>
            <person name="de Groot N.N."/>
        </authorList>
    </citation>
    <scope>NUCLEOTIDE SEQUENCE [LARGE SCALE GENOMIC DNA]</scope>
    <source>
        <strain evidence="11 12">DSM 45610</strain>
    </source>
</reference>
<dbReference type="InterPro" id="IPR000182">
    <property type="entry name" value="GNAT_dom"/>
</dbReference>
<dbReference type="NCBIfam" id="TIGR02406">
    <property type="entry name" value="ectoine_EctA"/>
    <property type="match status" value="1"/>
</dbReference>
<sequence>MFKSILSRYSTFDGCLHSRYDKRRIVLLIFLLYKDGDLAINDRRGPSPIKTDDSLRSKATVKKYRHPGNQAVTFRKPTEEDGTAIWQLIKETGVLDLNSSYSYLMLCKYFADTCVIAEEQGDRGVVGFVSAFIQPESPDVIFVWQVAVDHSQRGKGLAKSLLRDLLARDACANVRYLEATISPSNNASQSLFEGLARDIRTNCDTSVCFPEELFPDEGHESEWTYRIGPIETTEEVY</sequence>
<comment type="function">
    <text evidence="1 9">Catalyzes the acetylation of L-2,4-diaminobutyrate (DABA) to gamma-N-acetyl-alpha,gamma-diaminobutyric acid (ADABA) with acetyl coenzyme A.</text>
</comment>
<dbReference type="Proteomes" id="UP000198534">
    <property type="component" value="Unassembled WGS sequence"/>
</dbReference>
<keyword evidence="6 9" id="KW-0808">Transferase</keyword>
<dbReference type="Pfam" id="PF00583">
    <property type="entry name" value="Acetyltransf_1"/>
    <property type="match status" value="1"/>
</dbReference>
<evidence type="ECO:0000256" key="5">
    <source>
        <dbReference type="ARBA" id="ARBA00017935"/>
    </source>
</evidence>
<evidence type="ECO:0000256" key="3">
    <source>
        <dbReference type="ARBA" id="ARBA00010712"/>
    </source>
</evidence>
<dbReference type="InterPro" id="IPR016181">
    <property type="entry name" value="Acyl_CoA_acyltransferase"/>
</dbReference>
<feature type="domain" description="N-acetyltransferase" evidence="10">
    <location>
        <begin position="72"/>
        <end position="237"/>
    </location>
</feature>
<dbReference type="OrthoDB" id="2436196at2"/>
<dbReference type="GO" id="GO:0033816">
    <property type="term" value="F:diaminobutyrate acetyltransferase activity"/>
    <property type="evidence" value="ECO:0007669"/>
    <property type="project" value="UniProtKB-EC"/>
</dbReference>
<evidence type="ECO:0000256" key="6">
    <source>
        <dbReference type="ARBA" id="ARBA00022679"/>
    </source>
</evidence>